<reference evidence="2 3" key="1">
    <citation type="journal article" date="2019" name="Commun. Biol.">
        <title>The bagworm genome reveals a unique fibroin gene that provides high tensile strength.</title>
        <authorList>
            <person name="Kono N."/>
            <person name="Nakamura H."/>
            <person name="Ohtoshi R."/>
            <person name="Tomita M."/>
            <person name="Numata K."/>
            <person name="Arakawa K."/>
        </authorList>
    </citation>
    <scope>NUCLEOTIDE SEQUENCE [LARGE SCALE GENOMIC DNA]</scope>
</reference>
<feature type="region of interest" description="Disordered" evidence="1">
    <location>
        <begin position="123"/>
        <end position="160"/>
    </location>
</feature>
<proteinExistence type="predicted"/>
<dbReference type="AlphaFoldDB" id="A0A4C1U599"/>
<feature type="compositionally biased region" description="Polar residues" evidence="1">
    <location>
        <begin position="142"/>
        <end position="160"/>
    </location>
</feature>
<feature type="region of interest" description="Disordered" evidence="1">
    <location>
        <begin position="189"/>
        <end position="214"/>
    </location>
</feature>
<name>A0A4C1U599_EUMVA</name>
<evidence type="ECO:0000313" key="2">
    <source>
        <dbReference type="EMBL" id="GBP21535.1"/>
    </source>
</evidence>
<gene>
    <name evidence="2" type="ORF">EVAR_12136_1</name>
</gene>
<comment type="caution">
    <text evidence="2">The sequence shown here is derived from an EMBL/GenBank/DDBJ whole genome shotgun (WGS) entry which is preliminary data.</text>
</comment>
<dbReference type="EMBL" id="BGZK01000129">
    <property type="protein sequence ID" value="GBP21535.1"/>
    <property type="molecule type" value="Genomic_DNA"/>
</dbReference>
<accession>A0A4C1U599</accession>
<sequence length="238" mass="25677">MPLPMPPSLQQISPETQILINNTQNNITLSTVNRWFVQLSITLIEVTNDNGKTKQLMIGELREQRLYINFPFSNTGVDYAGPAMILNRKAPGQSGRRYRWVDYCAFHLCRTTSSSTTVALNTSIDNSETAPEDAASGAKGEITSNKAAPSSSNKTTSENNASKSYSEYLSLIFGAAFISCLNINSHTTSENTTSSSSSHTASEEAASSSNCNGITKESDVFNEISDATIPNIEIGLGT</sequence>
<feature type="compositionally biased region" description="Low complexity" evidence="1">
    <location>
        <begin position="189"/>
        <end position="210"/>
    </location>
</feature>
<protein>
    <submittedName>
        <fullName evidence="2">Uncharacterized protein</fullName>
    </submittedName>
</protein>
<dbReference type="Proteomes" id="UP000299102">
    <property type="component" value="Unassembled WGS sequence"/>
</dbReference>
<evidence type="ECO:0000256" key="1">
    <source>
        <dbReference type="SAM" id="MobiDB-lite"/>
    </source>
</evidence>
<keyword evidence="3" id="KW-1185">Reference proteome</keyword>
<organism evidence="2 3">
    <name type="scientific">Eumeta variegata</name>
    <name type="common">Bagworm moth</name>
    <name type="synonym">Eumeta japonica</name>
    <dbReference type="NCBI Taxonomy" id="151549"/>
    <lineage>
        <taxon>Eukaryota</taxon>
        <taxon>Metazoa</taxon>
        <taxon>Ecdysozoa</taxon>
        <taxon>Arthropoda</taxon>
        <taxon>Hexapoda</taxon>
        <taxon>Insecta</taxon>
        <taxon>Pterygota</taxon>
        <taxon>Neoptera</taxon>
        <taxon>Endopterygota</taxon>
        <taxon>Lepidoptera</taxon>
        <taxon>Glossata</taxon>
        <taxon>Ditrysia</taxon>
        <taxon>Tineoidea</taxon>
        <taxon>Psychidae</taxon>
        <taxon>Oiketicinae</taxon>
        <taxon>Eumeta</taxon>
    </lineage>
</organism>
<evidence type="ECO:0000313" key="3">
    <source>
        <dbReference type="Proteomes" id="UP000299102"/>
    </source>
</evidence>